<reference evidence="1 2" key="1">
    <citation type="submission" date="2024-01" db="EMBL/GenBank/DDBJ databases">
        <title>The genomes of 5 underutilized Papilionoideae crops provide insights into root nodulation and disease resistance.</title>
        <authorList>
            <person name="Yuan L."/>
        </authorList>
    </citation>
    <scope>NUCLEOTIDE SEQUENCE [LARGE SCALE GENOMIC DNA]</scope>
    <source>
        <strain evidence="1">LY-2023</strain>
        <tissue evidence="1">Leaf</tissue>
    </source>
</reference>
<comment type="caution">
    <text evidence="1">The sequence shown here is derived from an EMBL/GenBank/DDBJ whole genome shotgun (WGS) entry which is preliminary data.</text>
</comment>
<sequence>MPQAIEGTVIPTNIAPTTVCGGGNQHSNEPMLATEVNFKELQEKLDPQWLELHLIHSHRAVSECCFVYFYNFKYFVHNLRCKIDGPVAYDVLFNFGHTVVLGDDPLIWVSSEDDPENCIFRVKLMLGLLLLVRVQKMHKDIKYVLFLDDDVRLHPGSIGALTREMEKNPKV</sequence>
<protein>
    <submittedName>
        <fullName evidence="1">Uncharacterized protein</fullName>
    </submittedName>
</protein>
<accession>A0AAN9EYT7</accession>
<proteinExistence type="predicted"/>
<dbReference type="EMBL" id="JAYKXN010000008">
    <property type="protein sequence ID" value="KAK7265549.1"/>
    <property type="molecule type" value="Genomic_DNA"/>
</dbReference>
<keyword evidence="2" id="KW-1185">Reference proteome</keyword>
<organism evidence="1 2">
    <name type="scientific">Clitoria ternatea</name>
    <name type="common">Butterfly pea</name>
    <dbReference type="NCBI Taxonomy" id="43366"/>
    <lineage>
        <taxon>Eukaryota</taxon>
        <taxon>Viridiplantae</taxon>
        <taxon>Streptophyta</taxon>
        <taxon>Embryophyta</taxon>
        <taxon>Tracheophyta</taxon>
        <taxon>Spermatophyta</taxon>
        <taxon>Magnoliopsida</taxon>
        <taxon>eudicotyledons</taxon>
        <taxon>Gunneridae</taxon>
        <taxon>Pentapetalae</taxon>
        <taxon>rosids</taxon>
        <taxon>fabids</taxon>
        <taxon>Fabales</taxon>
        <taxon>Fabaceae</taxon>
        <taxon>Papilionoideae</taxon>
        <taxon>50 kb inversion clade</taxon>
        <taxon>NPAAA clade</taxon>
        <taxon>indigoferoid/millettioid clade</taxon>
        <taxon>Phaseoleae</taxon>
        <taxon>Clitoria</taxon>
    </lineage>
</organism>
<name>A0AAN9EYT7_CLITE</name>
<gene>
    <name evidence="1" type="ORF">RJT34_33169</name>
</gene>
<dbReference type="Proteomes" id="UP001359559">
    <property type="component" value="Unassembled WGS sequence"/>
</dbReference>
<dbReference type="AlphaFoldDB" id="A0AAN9EYT7"/>
<evidence type="ECO:0000313" key="1">
    <source>
        <dbReference type="EMBL" id="KAK7265549.1"/>
    </source>
</evidence>
<evidence type="ECO:0000313" key="2">
    <source>
        <dbReference type="Proteomes" id="UP001359559"/>
    </source>
</evidence>